<dbReference type="EC" id="1.1.1.193" evidence="12"/>
<dbReference type="CDD" id="cd01284">
    <property type="entry name" value="Riboflavin_deaminase-reductase"/>
    <property type="match status" value="1"/>
</dbReference>
<dbReference type="EC" id="3.5.4.26" evidence="12"/>
<feature type="binding site" evidence="14">
    <location>
        <position position="210"/>
    </location>
    <ligand>
        <name>substrate</name>
    </ligand>
</feature>
<gene>
    <name evidence="17" type="ORF">A2161_06215</name>
</gene>
<proteinExistence type="inferred from homology"/>
<dbReference type="NCBIfam" id="TIGR00326">
    <property type="entry name" value="eubact_ribD"/>
    <property type="match status" value="1"/>
</dbReference>
<dbReference type="Pfam" id="PF00383">
    <property type="entry name" value="dCMP_cyt_deam_1"/>
    <property type="match status" value="1"/>
</dbReference>
<evidence type="ECO:0000256" key="14">
    <source>
        <dbReference type="PIRSR" id="PIRSR006769-2"/>
    </source>
</evidence>
<feature type="binding site" evidence="14">
    <location>
        <position position="207"/>
    </location>
    <ligand>
        <name>substrate</name>
    </ligand>
</feature>
<dbReference type="PANTHER" id="PTHR38011:SF7">
    <property type="entry name" value="2,5-DIAMINO-6-RIBOSYLAMINO-4(3H)-PYRIMIDINONE 5'-PHOSPHATE REDUCTASE"/>
    <property type="match status" value="1"/>
</dbReference>
<dbReference type="InterPro" id="IPR002125">
    <property type="entry name" value="CMP_dCMP_dom"/>
</dbReference>
<keyword evidence="11" id="KW-0511">Multifunctional enzyme</keyword>
<evidence type="ECO:0000256" key="13">
    <source>
        <dbReference type="PIRSR" id="PIRSR006769-1"/>
    </source>
</evidence>
<dbReference type="InterPro" id="IPR004794">
    <property type="entry name" value="Eubact_RibD"/>
</dbReference>
<comment type="pathway">
    <text evidence="2 12">Cofactor biosynthesis; riboflavin biosynthesis; 5-amino-6-(D-ribitylamino)uracil from GTP: step 2/4.</text>
</comment>
<keyword evidence="8 12" id="KW-0862">Zinc</keyword>
<dbReference type="EMBL" id="MGDD01000180">
    <property type="protein sequence ID" value="OGL45376.1"/>
    <property type="molecule type" value="Genomic_DNA"/>
</dbReference>
<dbReference type="InterPro" id="IPR024072">
    <property type="entry name" value="DHFR-like_dom_sf"/>
</dbReference>
<feature type="binding site" evidence="14">
    <location>
        <position position="199"/>
    </location>
    <ligand>
        <name>NADP(+)</name>
        <dbReference type="ChEBI" id="CHEBI:58349"/>
    </ligand>
</feature>
<dbReference type="Pfam" id="PF01872">
    <property type="entry name" value="RibD_C"/>
    <property type="match status" value="1"/>
</dbReference>
<evidence type="ECO:0000256" key="5">
    <source>
        <dbReference type="ARBA" id="ARBA00007417"/>
    </source>
</evidence>
<evidence type="ECO:0000256" key="7">
    <source>
        <dbReference type="ARBA" id="ARBA00022723"/>
    </source>
</evidence>
<dbReference type="Gene3D" id="3.40.430.10">
    <property type="entry name" value="Dihydrofolate Reductase, subunit A"/>
    <property type="match status" value="1"/>
</dbReference>
<dbReference type="GO" id="GO:0050661">
    <property type="term" value="F:NADP binding"/>
    <property type="evidence" value="ECO:0007669"/>
    <property type="project" value="InterPro"/>
</dbReference>
<feature type="domain" description="CMP/dCMP-type deaminase" evidence="16">
    <location>
        <begin position="4"/>
        <end position="125"/>
    </location>
</feature>
<feature type="binding site" evidence="14">
    <location>
        <begin position="299"/>
        <end position="305"/>
    </location>
    <ligand>
        <name>NADP(+)</name>
        <dbReference type="ChEBI" id="CHEBI:58349"/>
    </ligand>
</feature>
<dbReference type="GO" id="GO:0008835">
    <property type="term" value="F:diaminohydroxyphosphoribosylaminopyrimidine deaminase activity"/>
    <property type="evidence" value="ECO:0007669"/>
    <property type="project" value="UniProtKB-EC"/>
</dbReference>
<dbReference type="Gene3D" id="3.40.140.10">
    <property type="entry name" value="Cytidine Deaminase, domain 2"/>
    <property type="match status" value="1"/>
</dbReference>
<feature type="binding site" evidence="15">
    <location>
        <position position="87"/>
    </location>
    <ligand>
        <name>Zn(2+)</name>
        <dbReference type="ChEBI" id="CHEBI:29105"/>
        <note>catalytic</note>
    </ligand>
</feature>
<evidence type="ECO:0000256" key="8">
    <source>
        <dbReference type="ARBA" id="ARBA00022833"/>
    </source>
</evidence>
<comment type="caution">
    <text evidence="17">The sequence shown here is derived from an EMBL/GenBank/DDBJ whole genome shotgun (WGS) entry which is preliminary data.</text>
</comment>
<protein>
    <recommendedName>
        <fullName evidence="12">Riboflavin biosynthesis protein RibD</fullName>
    </recommendedName>
    <domain>
        <recommendedName>
            <fullName evidence="12">Diaminohydroxyphosphoribosylaminopyrimidine deaminase</fullName>
            <shortName evidence="12">DRAP deaminase</shortName>
            <ecNumber evidence="12">3.5.4.26</ecNumber>
        </recommendedName>
        <alternativeName>
            <fullName evidence="12">Riboflavin-specific deaminase</fullName>
        </alternativeName>
    </domain>
    <domain>
        <recommendedName>
            <fullName evidence="12">5-amino-6-(5-phosphoribosylamino)uracil reductase</fullName>
            <ecNumber evidence="12">1.1.1.193</ecNumber>
        </recommendedName>
        <alternativeName>
            <fullName evidence="12">HTP reductase</fullName>
        </alternativeName>
    </domain>
</protein>
<name>A0A1F7RUY5_9BACT</name>
<evidence type="ECO:0000256" key="6">
    <source>
        <dbReference type="ARBA" id="ARBA00022619"/>
    </source>
</evidence>
<dbReference type="GO" id="GO:0008703">
    <property type="term" value="F:5-amino-6-(5-phosphoribosylamino)uracil reductase activity"/>
    <property type="evidence" value="ECO:0007669"/>
    <property type="project" value="UniProtKB-EC"/>
</dbReference>
<evidence type="ECO:0000256" key="1">
    <source>
        <dbReference type="ARBA" id="ARBA00002151"/>
    </source>
</evidence>
<sequence length="374" mass="41096">MNESLINKYIQRTMYLGKRAEGKTSPNPMVGAILVKNGKIIAEGYHHRAGCSHAEIEALNIAGKNAKGSILFTNLEPCCHYGKTPPCTNAIIESGIAAVYCAMKDPNPQVNGKGLKILEDAGIKTRTGFLEDKATFLNKVYIKYITTKIPYVTLKWASSLDGKIATETGESKWITGEVSRKYVHKIRSISDSILAGVGTVIADDPDLTVRHGYRKTLPLVRIIMDEKLQIPRNSKVLRTSKEYPTLIATGKSAAEKYSNEFDPGIKLLTCELNEDGVDPVSLLLSLGKMRITSLLVEGGPKIFASFIKKKLADSIFIILAPRIIGGQSSFSAIASIGYHHLETQSEYRISRFRRLGPDLLLEVYPPGKNICLQA</sequence>
<comment type="similarity">
    <text evidence="5 12">In the C-terminal section; belongs to the HTP reductase family.</text>
</comment>
<feature type="binding site" evidence="14">
    <location>
        <position position="187"/>
    </location>
    <ligand>
        <name>substrate</name>
    </ligand>
</feature>
<feature type="binding site" evidence="14">
    <location>
        <position position="297"/>
    </location>
    <ligand>
        <name>substrate</name>
    </ligand>
</feature>
<evidence type="ECO:0000256" key="12">
    <source>
        <dbReference type="PIRNR" id="PIRNR006769"/>
    </source>
</evidence>
<dbReference type="PANTHER" id="PTHR38011">
    <property type="entry name" value="DIHYDROFOLATE REDUCTASE FAMILY PROTEIN (AFU_ORTHOLOGUE AFUA_8G06820)"/>
    <property type="match status" value="1"/>
</dbReference>
<keyword evidence="9 12" id="KW-0521">NADP</keyword>
<reference evidence="17 18" key="1">
    <citation type="journal article" date="2016" name="Nat. Commun.">
        <title>Thousands of microbial genomes shed light on interconnected biogeochemical processes in an aquifer system.</title>
        <authorList>
            <person name="Anantharaman K."/>
            <person name="Brown C.T."/>
            <person name="Hug L.A."/>
            <person name="Sharon I."/>
            <person name="Castelle C.J."/>
            <person name="Probst A.J."/>
            <person name="Thomas B.C."/>
            <person name="Singh A."/>
            <person name="Wilkins M.J."/>
            <person name="Karaoz U."/>
            <person name="Brodie E.L."/>
            <person name="Williams K.H."/>
            <person name="Hubbard S.S."/>
            <person name="Banfield J.F."/>
        </authorList>
    </citation>
    <scope>NUCLEOTIDE SEQUENCE [LARGE SCALE GENOMIC DNA]</scope>
</reference>
<evidence type="ECO:0000259" key="16">
    <source>
        <dbReference type="PROSITE" id="PS51747"/>
    </source>
</evidence>
<keyword evidence="7 12" id="KW-0479">Metal-binding</keyword>
<evidence type="ECO:0000256" key="3">
    <source>
        <dbReference type="ARBA" id="ARBA00004910"/>
    </source>
</evidence>
<evidence type="ECO:0000313" key="17">
    <source>
        <dbReference type="EMBL" id="OGL45376.1"/>
    </source>
</evidence>
<feature type="binding site" evidence="14">
    <location>
        <position position="157"/>
    </location>
    <ligand>
        <name>NADP(+)</name>
        <dbReference type="ChEBI" id="CHEBI:58349"/>
    </ligand>
</feature>
<evidence type="ECO:0000256" key="2">
    <source>
        <dbReference type="ARBA" id="ARBA00004882"/>
    </source>
</evidence>
<dbReference type="PROSITE" id="PS51747">
    <property type="entry name" value="CYT_DCMP_DEAMINASES_2"/>
    <property type="match status" value="1"/>
</dbReference>
<feature type="binding site" evidence="14">
    <location>
        <position position="203"/>
    </location>
    <ligand>
        <name>substrate</name>
    </ligand>
</feature>
<dbReference type="SUPFAM" id="SSF53927">
    <property type="entry name" value="Cytidine deaminase-like"/>
    <property type="match status" value="1"/>
</dbReference>
<evidence type="ECO:0000256" key="4">
    <source>
        <dbReference type="ARBA" id="ARBA00005259"/>
    </source>
</evidence>
<feature type="binding site" evidence="14">
    <location>
        <position position="171"/>
    </location>
    <ligand>
        <name>substrate</name>
    </ligand>
</feature>
<dbReference type="SUPFAM" id="SSF53597">
    <property type="entry name" value="Dihydrofolate reductase-like"/>
    <property type="match status" value="1"/>
</dbReference>
<dbReference type="PROSITE" id="PS00903">
    <property type="entry name" value="CYT_DCMP_DEAMINASES_1"/>
    <property type="match status" value="1"/>
</dbReference>
<evidence type="ECO:0000256" key="9">
    <source>
        <dbReference type="ARBA" id="ARBA00022857"/>
    </source>
</evidence>
<accession>A0A1F7RUY5</accession>
<keyword evidence="12" id="KW-0378">Hydrolase</keyword>
<comment type="catalytic activity">
    <reaction evidence="12">
        <text>5-amino-6-(5-phospho-D-ribitylamino)uracil + NADP(+) = 5-amino-6-(5-phospho-D-ribosylamino)uracil + NADPH + H(+)</text>
        <dbReference type="Rhea" id="RHEA:17845"/>
        <dbReference type="ChEBI" id="CHEBI:15378"/>
        <dbReference type="ChEBI" id="CHEBI:57783"/>
        <dbReference type="ChEBI" id="CHEBI:58349"/>
        <dbReference type="ChEBI" id="CHEBI:58421"/>
        <dbReference type="ChEBI" id="CHEBI:58453"/>
        <dbReference type="EC" id="1.1.1.193"/>
    </reaction>
</comment>
<keyword evidence="10 12" id="KW-0560">Oxidoreductase</keyword>
<dbReference type="InterPro" id="IPR002734">
    <property type="entry name" value="RibDG_C"/>
</dbReference>
<dbReference type="GO" id="GO:0008270">
    <property type="term" value="F:zinc ion binding"/>
    <property type="evidence" value="ECO:0007669"/>
    <property type="project" value="InterPro"/>
</dbReference>
<dbReference type="UniPathway" id="UPA00275">
    <property type="reaction ID" value="UER00401"/>
</dbReference>
<feature type="binding site" evidence="15">
    <location>
        <position position="78"/>
    </location>
    <ligand>
        <name>Zn(2+)</name>
        <dbReference type="ChEBI" id="CHEBI:29105"/>
        <note>catalytic</note>
    </ligand>
</feature>
<dbReference type="InterPro" id="IPR016193">
    <property type="entry name" value="Cytidine_deaminase-like"/>
</dbReference>
<comment type="function">
    <text evidence="1 12">Converts 2,5-diamino-6-(ribosylamino)-4(3h)-pyrimidinone 5'-phosphate into 5-amino-6-(ribosylamino)-2,4(1h,3h)-pyrimidinedione 5'-phosphate.</text>
</comment>
<comment type="similarity">
    <text evidence="4 12">In the N-terminal section; belongs to the cytidine and deoxycytidylate deaminase family.</text>
</comment>
<organism evidence="17 18">
    <name type="scientific">Candidatus Schekmanbacteria bacterium RBG_13_48_7</name>
    <dbReference type="NCBI Taxonomy" id="1817878"/>
    <lineage>
        <taxon>Bacteria</taxon>
        <taxon>Candidatus Schekmaniibacteriota</taxon>
    </lineage>
</organism>
<comment type="cofactor">
    <cofactor evidence="12 15">
        <name>Zn(2+)</name>
        <dbReference type="ChEBI" id="CHEBI:29105"/>
    </cofactor>
    <text evidence="12 15">Binds 1 zinc ion.</text>
</comment>
<feature type="binding site" evidence="15">
    <location>
        <position position="53"/>
    </location>
    <ligand>
        <name>Zn(2+)</name>
        <dbReference type="ChEBI" id="CHEBI:29105"/>
        <note>catalytic</note>
    </ligand>
</feature>
<dbReference type="NCBIfam" id="TIGR00227">
    <property type="entry name" value="ribD_Cterm"/>
    <property type="match status" value="1"/>
</dbReference>
<comment type="pathway">
    <text evidence="3 12">Cofactor biosynthesis; riboflavin biosynthesis; 5-amino-6-(D-ribitylamino)uracil from GTP: step 3/4.</text>
</comment>
<comment type="catalytic activity">
    <reaction evidence="12">
        <text>2,5-diamino-6-hydroxy-4-(5-phosphoribosylamino)-pyrimidine + H2O + H(+) = 5-amino-6-(5-phospho-D-ribosylamino)uracil + NH4(+)</text>
        <dbReference type="Rhea" id="RHEA:21868"/>
        <dbReference type="ChEBI" id="CHEBI:15377"/>
        <dbReference type="ChEBI" id="CHEBI:15378"/>
        <dbReference type="ChEBI" id="CHEBI:28938"/>
        <dbReference type="ChEBI" id="CHEBI:58453"/>
        <dbReference type="ChEBI" id="CHEBI:58614"/>
        <dbReference type="EC" id="3.5.4.26"/>
    </reaction>
</comment>
<dbReference type="InterPro" id="IPR050765">
    <property type="entry name" value="Riboflavin_Biosynth_HTPR"/>
</dbReference>
<dbReference type="GO" id="GO:0009231">
    <property type="term" value="P:riboflavin biosynthetic process"/>
    <property type="evidence" value="ECO:0007669"/>
    <property type="project" value="UniProtKB-UniPathway"/>
</dbReference>
<dbReference type="InterPro" id="IPR011549">
    <property type="entry name" value="RibD_C"/>
</dbReference>
<feature type="binding site" evidence="14">
    <location>
        <position position="173"/>
    </location>
    <ligand>
        <name>NADP(+)</name>
        <dbReference type="ChEBI" id="CHEBI:58349"/>
    </ligand>
</feature>
<dbReference type="AlphaFoldDB" id="A0A1F7RUY5"/>
<keyword evidence="6 12" id="KW-0686">Riboflavin biosynthesis</keyword>
<evidence type="ECO:0000256" key="10">
    <source>
        <dbReference type="ARBA" id="ARBA00023002"/>
    </source>
</evidence>
<evidence type="ECO:0000256" key="11">
    <source>
        <dbReference type="ARBA" id="ARBA00023268"/>
    </source>
</evidence>
<evidence type="ECO:0000256" key="15">
    <source>
        <dbReference type="PIRSR" id="PIRSR006769-3"/>
    </source>
</evidence>
<feature type="active site" description="Proton donor" evidence="13">
    <location>
        <position position="55"/>
    </location>
</feature>
<dbReference type="PIRSF" id="PIRSF006769">
    <property type="entry name" value="RibD"/>
    <property type="match status" value="1"/>
</dbReference>
<dbReference type="InterPro" id="IPR016192">
    <property type="entry name" value="APOBEC/CMP_deaminase_Zn-bd"/>
</dbReference>
<evidence type="ECO:0000313" key="18">
    <source>
        <dbReference type="Proteomes" id="UP000179266"/>
    </source>
</evidence>
<dbReference type="Proteomes" id="UP000179266">
    <property type="component" value="Unassembled WGS sequence"/>
</dbReference>